<proteinExistence type="predicted"/>
<keyword evidence="4" id="KW-1185">Reference proteome</keyword>
<feature type="chain" id="PRO_5002317041" evidence="2">
    <location>
        <begin position="18"/>
        <end position="344"/>
    </location>
</feature>
<dbReference type="Gene3D" id="2.60.40.420">
    <property type="entry name" value="Cupredoxins - blue copper proteins"/>
    <property type="match status" value="2"/>
</dbReference>
<reference evidence="3 4" key="1">
    <citation type="journal article" date="2015" name="Fungal Genet. Biol.">
        <title>Evolution of novel wood decay mechanisms in Agaricales revealed by the genome sequences of Fistulina hepatica and Cylindrobasidium torrendii.</title>
        <authorList>
            <person name="Floudas D."/>
            <person name="Held B.W."/>
            <person name="Riley R."/>
            <person name="Nagy L.G."/>
            <person name="Koehler G."/>
            <person name="Ransdell A.S."/>
            <person name="Younus H."/>
            <person name="Chow J."/>
            <person name="Chiniquy J."/>
            <person name="Lipzen A."/>
            <person name="Tritt A."/>
            <person name="Sun H."/>
            <person name="Haridas S."/>
            <person name="LaButti K."/>
            <person name="Ohm R.A."/>
            <person name="Kues U."/>
            <person name="Blanchette R.A."/>
            <person name="Grigoriev I.V."/>
            <person name="Minto R.E."/>
            <person name="Hibbett D.S."/>
        </authorList>
    </citation>
    <scope>NUCLEOTIDE SEQUENCE [LARGE SCALE GENOMIC DNA]</scope>
    <source>
        <strain evidence="3 4">FP15055 ss-10</strain>
    </source>
</reference>
<name>A0A0D7BIU0_9AGAR</name>
<dbReference type="CDD" id="cd00920">
    <property type="entry name" value="Cupredoxin"/>
    <property type="match status" value="2"/>
</dbReference>
<evidence type="ECO:0000256" key="2">
    <source>
        <dbReference type="SAM" id="SignalP"/>
    </source>
</evidence>
<protein>
    <submittedName>
        <fullName evidence="3">Cupredoxin</fullName>
    </submittedName>
</protein>
<dbReference type="SUPFAM" id="SSF49503">
    <property type="entry name" value="Cupredoxins"/>
    <property type="match status" value="2"/>
</dbReference>
<accession>A0A0D7BIU0</accession>
<gene>
    <name evidence="3" type="ORF">CYLTODRAFT_420198</name>
</gene>
<dbReference type="InterPro" id="IPR052953">
    <property type="entry name" value="Ser-rich/MCO-related"/>
</dbReference>
<evidence type="ECO:0000313" key="3">
    <source>
        <dbReference type="EMBL" id="KIY69999.1"/>
    </source>
</evidence>
<dbReference type="EMBL" id="KN880475">
    <property type="protein sequence ID" value="KIY69999.1"/>
    <property type="molecule type" value="Genomic_DNA"/>
</dbReference>
<sequence>MRSSFALAALLALSASAAEIVVKVGGPGVLKFDPETVEANVGDVIRFEFHQKNHTVTQSSLASPCLFMDGGFDSGFVPVADNITEFPEATLTVEATTPIWAYCRQGNHCQQGMVFAVNPGDKFEQFKNAATGNGSESAPAASSTSAAPSVVTVTATVTASGDTRTTTYTTAPSATASSTPMSVDHKVVVGGPDGQLSFDPPSLSANEGDTVTFEFHTKNHTVTQSSFNDPCRMLSETSTTGATGFDSGFKPVTGSTFPTFVVQVNDTKPIWGYCRQANHCGQGMAFAINAPSTGNTFSAFLANAKRLNGTGSAGDAADGAVQVNFPFISVAVSITFAAMLGMVL</sequence>
<organism evidence="3 4">
    <name type="scientific">Cylindrobasidium torrendii FP15055 ss-10</name>
    <dbReference type="NCBI Taxonomy" id="1314674"/>
    <lineage>
        <taxon>Eukaryota</taxon>
        <taxon>Fungi</taxon>
        <taxon>Dikarya</taxon>
        <taxon>Basidiomycota</taxon>
        <taxon>Agaricomycotina</taxon>
        <taxon>Agaricomycetes</taxon>
        <taxon>Agaricomycetidae</taxon>
        <taxon>Agaricales</taxon>
        <taxon>Marasmiineae</taxon>
        <taxon>Physalacriaceae</taxon>
        <taxon>Cylindrobasidium</taxon>
    </lineage>
</organism>
<dbReference type="OrthoDB" id="1921208at2759"/>
<dbReference type="Proteomes" id="UP000054007">
    <property type="component" value="Unassembled WGS sequence"/>
</dbReference>
<evidence type="ECO:0000313" key="4">
    <source>
        <dbReference type="Proteomes" id="UP000054007"/>
    </source>
</evidence>
<dbReference type="InterPro" id="IPR008972">
    <property type="entry name" value="Cupredoxin"/>
</dbReference>
<feature type="region of interest" description="Disordered" evidence="1">
    <location>
        <begin position="127"/>
        <end position="148"/>
    </location>
</feature>
<evidence type="ECO:0000256" key="1">
    <source>
        <dbReference type="SAM" id="MobiDB-lite"/>
    </source>
</evidence>
<dbReference type="AlphaFoldDB" id="A0A0D7BIU0"/>
<feature type="compositionally biased region" description="Low complexity" evidence="1">
    <location>
        <begin position="137"/>
        <end position="148"/>
    </location>
</feature>
<dbReference type="PANTHER" id="PTHR34883">
    <property type="entry name" value="SERINE-RICH PROTEIN, PUTATIVE-RELATED-RELATED"/>
    <property type="match status" value="1"/>
</dbReference>
<dbReference type="PANTHER" id="PTHR34883:SF15">
    <property type="entry name" value="EXTRACELLULAR SERINE-RICH PROTEIN"/>
    <property type="match status" value="1"/>
</dbReference>
<dbReference type="STRING" id="1314674.A0A0D7BIU0"/>
<keyword evidence="2" id="KW-0732">Signal</keyword>
<feature type="signal peptide" evidence="2">
    <location>
        <begin position="1"/>
        <end position="17"/>
    </location>
</feature>